<evidence type="ECO:0000313" key="6">
    <source>
        <dbReference type="Proteomes" id="UP000824621"/>
    </source>
</evidence>
<accession>A0ABS7WHD6</accession>
<gene>
    <name evidence="5" type="ORF">KCN53_04015</name>
</gene>
<dbReference type="Gene3D" id="3.40.640.10">
    <property type="entry name" value="Type I PLP-dependent aspartate aminotransferase-like (Major domain)"/>
    <property type="match status" value="1"/>
</dbReference>
<feature type="compositionally biased region" description="Pro residues" evidence="4">
    <location>
        <begin position="1"/>
        <end position="10"/>
    </location>
</feature>
<evidence type="ECO:0000256" key="2">
    <source>
        <dbReference type="ARBA" id="ARBA00022898"/>
    </source>
</evidence>
<reference evidence="5 6" key="1">
    <citation type="submission" date="2021-04" db="EMBL/GenBank/DDBJ databases">
        <authorList>
            <person name="Pira H."/>
            <person name="Risdian C."/>
            <person name="Wink J."/>
        </authorList>
    </citation>
    <scope>NUCLEOTIDE SEQUENCE [LARGE SCALE GENOMIC DNA]</scope>
    <source>
        <strain evidence="5 6">DSM 107782</strain>
    </source>
</reference>
<name>A0ABS7WHD6_9SPHN</name>
<proteinExistence type="inferred from homology"/>
<dbReference type="EMBL" id="JAGSGB010000001">
    <property type="protein sequence ID" value="MBZ6377796.1"/>
    <property type="molecule type" value="Genomic_DNA"/>
</dbReference>
<dbReference type="CDD" id="cd00614">
    <property type="entry name" value="CGS_like"/>
    <property type="match status" value="1"/>
</dbReference>
<dbReference type="NCBIfam" id="NF006097">
    <property type="entry name" value="PRK08249.1"/>
    <property type="match status" value="1"/>
</dbReference>
<organism evidence="5 6">
    <name type="scientific">Pacificimonas aurantium</name>
    <dbReference type="NCBI Taxonomy" id="1250540"/>
    <lineage>
        <taxon>Bacteria</taxon>
        <taxon>Pseudomonadati</taxon>
        <taxon>Pseudomonadota</taxon>
        <taxon>Alphaproteobacteria</taxon>
        <taxon>Sphingomonadales</taxon>
        <taxon>Sphingosinicellaceae</taxon>
        <taxon>Pacificimonas</taxon>
    </lineage>
</organism>
<dbReference type="InterPro" id="IPR015424">
    <property type="entry name" value="PyrdxlP-dep_Trfase"/>
</dbReference>
<dbReference type="Pfam" id="PF01053">
    <property type="entry name" value="Cys_Met_Meta_PP"/>
    <property type="match status" value="1"/>
</dbReference>
<protein>
    <submittedName>
        <fullName evidence="5">Cystathionine gamma-synthase family protein</fullName>
    </submittedName>
</protein>
<dbReference type="InterPro" id="IPR015422">
    <property type="entry name" value="PyrdxlP-dep_Trfase_small"/>
</dbReference>
<evidence type="ECO:0000313" key="5">
    <source>
        <dbReference type="EMBL" id="MBZ6377796.1"/>
    </source>
</evidence>
<feature type="compositionally biased region" description="Polar residues" evidence="4">
    <location>
        <begin position="11"/>
        <end position="22"/>
    </location>
</feature>
<dbReference type="InterPro" id="IPR015421">
    <property type="entry name" value="PyrdxlP-dep_Trfase_major"/>
</dbReference>
<feature type="region of interest" description="Disordered" evidence="4">
    <location>
        <begin position="1"/>
        <end position="22"/>
    </location>
</feature>
<sequence>MAGSQSPPPTRTQGSTMSITSQKPSTIAVWAGEERPLAFGAAQVPIVQSAPFAYDDMDEWGAVALGQAEGHIYSRNTNPTVGVFEEKCRILEGGEKAIAFASGMAAISNTLLSLLSPGDRVVSIKDSYGGTSRLFMDTLPRMQIEVDLVETSDSDAIDAAIEKGCRLVYLETPTNPTLKIIDLDRAIRTAKAHGAIVVVDNTFATPINQRPLGFGADLVLHSATKYLGGHDDAMGGVLIGRKDLVTTVYEHREICGAVLSAFSAYLLLRGLKTLDLRVRKQNETGLAVARFLAEHPKVAAVFYPGLETHEKHDVAKRQMSGFGGMLSFSVDGDFDALKRFVGELKYVHRAASLGSVNTLIGPPSVTSHVECTAEQRAALGISETLLRYSCGVEDAGDLIAQLDQGLKAV</sequence>
<dbReference type="PANTHER" id="PTHR11808:SF80">
    <property type="entry name" value="CYSTATHIONINE GAMMA-LYASE"/>
    <property type="match status" value="1"/>
</dbReference>
<dbReference type="Gene3D" id="3.90.1150.10">
    <property type="entry name" value="Aspartate Aminotransferase, domain 1"/>
    <property type="match status" value="1"/>
</dbReference>
<evidence type="ECO:0000256" key="1">
    <source>
        <dbReference type="ARBA" id="ARBA00001933"/>
    </source>
</evidence>
<comment type="cofactor">
    <cofactor evidence="1 3">
        <name>pyridoxal 5'-phosphate</name>
        <dbReference type="ChEBI" id="CHEBI:597326"/>
    </cofactor>
</comment>
<dbReference type="Proteomes" id="UP000824621">
    <property type="component" value="Unassembled WGS sequence"/>
</dbReference>
<dbReference type="PIRSF" id="PIRSF001434">
    <property type="entry name" value="CGS"/>
    <property type="match status" value="1"/>
</dbReference>
<keyword evidence="6" id="KW-1185">Reference proteome</keyword>
<dbReference type="SUPFAM" id="SSF53383">
    <property type="entry name" value="PLP-dependent transferases"/>
    <property type="match status" value="1"/>
</dbReference>
<comment type="caution">
    <text evidence="5">The sequence shown here is derived from an EMBL/GenBank/DDBJ whole genome shotgun (WGS) entry which is preliminary data.</text>
</comment>
<dbReference type="InterPro" id="IPR000277">
    <property type="entry name" value="Cys/Met-Metab_PyrdxlP-dep_enz"/>
</dbReference>
<dbReference type="PANTHER" id="PTHR11808">
    <property type="entry name" value="TRANS-SULFURATION ENZYME FAMILY MEMBER"/>
    <property type="match status" value="1"/>
</dbReference>
<evidence type="ECO:0000256" key="3">
    <source>
        <dbReference type="RuleBase" id="RU362118"/>
    </source>
</evidence>
<comment type="similarity">
    <text evidence="3">Belongs to the trans-sulfuration enzymes family.</text>
</comment>
<keyword evidence="2 3" id="KW-0663">Pyridoxal phosphate</keyword>
<evidence type="ECO:0000256" key="4">
    <source>
        <dbReference type="SAM" id="MobiDB-lite"/>
    </source>
</evidence>